<comment type="subcellular location">
    <subcellularLocation>
        <location evidence="2">Cell inner membrane</location>
        <topology evidence="2">Multi-pass membrane protein</topology>
    </subcellularLocation>
</comment>
<evidence type="ECO:0000256" key="15">
    <source>
        <dbReference type="ARBA" id="ARBA00071831"/>
    </source>
</evidence>
<dbReference type="SMART" id="SM01002">
    <property type="entry name" value="AlaDh_PNT_C"/>
    <property type="match status" value="1"/>
</dbReference>
<evidence type="ECO:0000256" key="19">
    <source>
        <dbReference type="SAM" id="Phobius"/>
    </source>
</evidence>
<organism evidence="22 23">
    <name type="scientific">Caballeronia calidae</name>
    <dbReference type="NCBI Taxonomy" id="1777139"/>
    <lineage>
        <taxon>Bacteria</taxon>
        <taxon>Pseudomonadati</taxon>
        <taxon>Pseudomonadota</taxon>
        <taxon>Betaproteobacteria</taxon>
        <taxon>Burkholderiales</taxon>
        <taxon>Burkholderiaceae</taxon>
        <taxon>Caballeronia</taxon>
    </lineage>
</organism>
<dbReference type="InterPro" id="IPR024605">
    <property type="entry name" value="NADP_transhyd_a_C"/>
</dbReference>
<comment type="caution">
    <text evidence="22">The sequence shown here is derived from an EMBL/GenBank/DDBJ whole genome shotgun (WGS) entry which is preliminary data.</text>
</comment>
<evidence type="ECO:0000259" key="20">
    <source>
        <dbReference type="SMART" id="SM01002"/>
    </source>
</evidence>
<evidence type="ECO:0000256" key="1">
    <source>
        <dbReference type="ARBA" id="ARBA00003943"/>
    </source>
</evidence>
<reference evidence="22" key="1">
    <citation type="submission" date="2016-01" db="EMBL/GenBank/DDBJ databases">
        <authorList>
            <person name="Peeters C."/>
        </authorList>
    </citation>
    <scope>NUCLEOTIDE SEQUENCE</scope>
    <source>
        <strain evidence="22">LMG 29321</strain>
    </source>
</reference>
<comment type="catalytic activity">
    <reaction evidence="14">
        <text>NAD(+) + NADPH + H(+)(in) = NADH + NADP(+) + H(+)(out)</text>
        <dbReference type="Rhea" id="RHEA:47992"/>
        <dbReference type="ChEBI" id="CHEBI:15378"/>
        <dbReference type="ChEBI" id="CHEBI:57540"/>
        <dbReference type="ChEBI" id="CHEBI:57783"/>
        <dbReference type="ChEBI" id="CHEBI:57945"/>
        <dbReference type="ChEBI" id="CHEBI:58349"/>
        <dbReference type="EC" id="7.1.1.1"/>
    </reaction>
</comment>
<dbReference type="PIRSF" id="PIRSF000203">
    <property type="entry name" value="NADP_transhydrogenase_alpha"/>
    <property type="match status" value="1"/>
</dbReference>
<dbReference type="Gene3D" id="3.40.50.720">
    <property type="entry name" value="NAD(P)-binding Rossmann-like Domain"/>
    <property type="match status" value="2"/>
</dbReference>
<dbReference type="PANTHER" id="PTHR10160:SF19">
    <property type="entry name" value="PROTON-TRANSLOCATING NAD(P)(+) TRANSHYDROGENASE"/>
    <property type="match status" value="1"/>
</dbReference>
<evidence type="ECO:0000259" key="21">
    <source>
        <dbReference type="SMART" id="SM01003"/>
    </source>
</evidence>
<evidence type="ECO:0000256" key="11">
    <source>
        <dbReference type="ARBA" id="ARBA00022989"/>
    </source>
</evidence>
<keyword evidence="10" id="KW-1278">Translocase</keyword>
<gene>
    <name evidence="22" type="ORF">AWB78_06224</name>
</gene>
<feature type="domain" description="Alanine dehydrogenase/pyridine nucleotide transhydrogenase N-terminal" evidence="21">
    <location>
        <begin position="32"/>
        <end position="168"/>
    </location>
</feature>
<evidence type="ECO:0000256" key="5">
    <source>
        <dbReference type="ARBA" id="ARBA00022475"/>
    </source>
</evidence>
<keyword evidence="12" id="KW-0520">NAD</keyword>
<evidence type="ECO:0000256" key="9">
    <source>
        <dbReference type="ARBA" id="ARBA00022857"/>
    </source>
</evidence>
<keyword evidence="8" id="KW-0547">Nucleotide-binding</keyword>
<dbReference type="InterPro" id="IPR007886">
    <property type="entry name" value="AlaDH/PNT_N"/>
</dbReference>
<comment type="function">
    <text evidence="1">The transhydrogenation between NADH and NADP is coupled to respiration and ATP hydrolysis and functions as a proton pump across the membrane.</text>
</comment>
<keyword evidence="9" id="KW-0521">NADP</keyword>
<evidence type="ECO:0000256" key="8">
    <source>
        <dbReference type="ARBA" id="ARBA00022741"/>
    </source>
</evidence>
<dbReference type="SUPFAM" id="SSF52283">
    <property type="entry name" value="Formate/glycerate dehydrogenase catalytic domain-like"/>
    <property type="match status" value="1"/>
</dbReference>
<evidence type="ECO:0000256" key="17">
    <source>
        <dbReference type="ARBA" id="ARBA00083734"/>
    </source>
</evidence>
<dbReference type="SMART" id="SM01003">
    <property type="entry name" value="AlaDh_PNT_N"/>
    <property type="match status" value="1"/>
</dbReference>
<dbReference type="PANTHER" id="PTHR10160">
    <property type="entry name" value="NAD(P) TRANSHYDROGENASE"/>
    <property type="match status" value="1"/>
</dbReference>
<dbReference type="EMBL" id="FCOX02000046">
    <property type="protein sequence ID" value="SAL01847.1"/>
    <property type="molecule type" value="Genomic_DNA"/>
</dbReference>
<evidence type="ECO:0000313" key="23">
    <source>
        <dbReference type="Proteomes" id="UP000071859"/>
    </source>
</evidence>
<dbReference type="CDD" id="cd05304">
    <property type="entry name" value="Rubrum_tdh"/>
    <property type="match status" value="1"/>
</dbReference>
<dbReference type="SUPFAM" id="SSF51735">
    <property type="entry name" value="NAD(P)-binding Rossmann-fold domains"/>
    <property type="match status" value="1"/>
</dbReference>
<feature type="transmembrane region" description="Helical" evidence="19">
    <location>
        <begin position="527"/>
        <end position="549"/>
    </location>
</feature>
<dbReference type="Proteomes" id="UP000071859">
    <property type="component" value="Unassembled WGS sequence"/>
</dbReference>
<feature type="compositionally biased region" description="Low complexity" evidence="18">
    <location>
        <begin position="405"/>
        <end position="424"/>
    </location>
</feature>
<feature type="region of interest" description="Disordered" evidence="18">
    <location>
        <begin position="404"/>
        <end position="432"/>
    </location>
</feature>
<comment type="similarity">
    <text evidence="3">Belongs to the AlaDH/PNT family.</text>
</comment>
<dbReference type="NCBIfam" id="TIGR00561">
    <property type="entry name" value="pntA"/>
    <property type="match status" value="1"/>
</dbReference>
<accession>A0A158E7B4</accession>
<feature type="domain" description="Alanine dehydrogenase/pyridine nucleotide transhydrogenase NAD(H)-binding" evidence="20">
    <location>
        <begin position="177"/>
        <end position="341"/>
    </location>
</feature>
<dbReference type="Pfam" id="PF05222">
    <property type="entry name" value="AlaDh_PNT_N"/>
    <property type="match status" value="1"/>
</dbReference>
<evidence type="ECO:0000256" key="3">
    <source>
        <dbReference type="ARBA" id="ARBA00005689"/>
    </source>
</evidence>
<dbReference type="InterPro" id="IPR036291">
    <property type="entry name" value="NAD(P)-bd_dom_sf"/>
</dbReference>
<keyword evidence="5" id="KW-1003">Cell membrane</keyword>
<evidence type="ECO:0000256" key="14">
    <source>
        <dbReference type="ARBA" id="ARBA00048202"/>
    </source>
</evidence>
<dbReference type="GO" id="GO:0006740">
    <property type="term" value="P:NADPH regeneration"/>
    <property type="evidence" value="ECO:0007669"/>
    <property type="project" value="TreeGrafter"/>
</dbReference>
<keyword evidence="11 19" id="KW-1133">Transmembrane helix</keyword>
<dbReference type="Pfam" id="PF12769">
    <property type="entry name" value="PNTB_4TM"/>
    <property type="match status" value="1"/>
</dbReference>
<dbReference type="FunFam" id="3.40.50.720:FF:000028">
    <property type="entry name" value="NAD(P) transhydrogenase subunit alpha"/>
    <property type="match status" value="1"/>
</dbReference>
<dbReference type="InterPro" id="IPR007698">
    <property type="entry name" value="AlaDH/PNT_NAD(H)-bd"/>
</dbReference>
<feature type="transmembrane region" description="Helical" evidence="19">
    <location>
        <begin position="490"/>
        <end position="507"/>
    </location>
</feature>
<feature type="transmembrane region" description="Helical" evidence="19">
    <location>
        <begin position="465"/>
        <end position="483"/>
    </location>
</feature>
<dbReference type="NCBIfam" id="NF006942">
    <property type="entry name" value="PRK09424.1"/>
    <property type="match status" value="1"/>
</dbReference>
<evidence type="ECO:0000256" key="16">
    <source>
        <dbReference type="ARBA" id="ARBA00079788"/>
    </source>
</evidence>
<keyword evidence="13 19" id="KW-0472">Membrane</keyword>
<dbReference type="EC" id="7.1.1.1" evidence="4"/>
<evidence type="ECO:0000256" key="4">
    <source>
        <dbReference type="ARBA" id="ARBA00012943"/>
    </source>
</evidence>
<keyword evidence="23" id="KW-1185">Reference proteome</keyword>
<dbReference type="AlphaFoldDB" id="A0A158E7B4"/>
<feature type="transmembrane region" description="Helical" evidence="19">
    <location>
        <begin position="199"/>
        <end position="222"/>
    </location>
</feature>
<evidence type="ECO:0000256" key="13">
    <source>
        <dbReference type="ARBA" id="ARBA00023136"/>
    </source>
</evidence>
<feature type="transmembrane region" description="Helical" evidence="19">
    <location>
        <begin position="439"/>
        <end position="459"/>
    </location>
</feature>
<dbReference type="InterPro" id="IPR026255">
    <property type="entry name" value="NADP_transhyd_a"/>
</dbReference>
<evidence type="ECO:0000256" key="2">
    <source>
        <dbReference type="ARBA" id="ARBA00004429"/>
    </source>
</evidence>
<keyword evidence="7 19" id="KW-0812">Transmembrane</keyword>
<evidence type="ECO:0000256" key="7">
    <source>
        <dbReference type="ARBA" id="ARBA00022692"/>
    </source>
</evidence>
<protein>
    <recommendedName>
        <fullName evidence="15">NAD(P) transhydrogenase subunit alpha</fullName>
        <ecNumber evidence="4">7.1.1.1</ecNumber>
    </recommendedName>
    <alternativeName>
        <fullName evidence="17">Nicotinamide nucleotide transhydrogenase subunit alpha</fullName>
    </alternativeName>
    <alternativeName>
        <fullName evidence="16">Pyridine nucleotide transhydrogenase subunit alpha</fullName>
    </alternativeName>
</protein>
<dbReference type="GO" id="GO:0005886">
    <property type="term" value="C:plasma membrane"/>
    <property type="evidence" value="ECO:0007669"/>
    <property type="project" value="UniProtKB-SubCell"/>
</dbReference>
<evidence type="ECO:0000256" key="18">
    <source>
        <dbReference type="SAM" id="MobiDB-lite"/>
    </source>
</evidence>
<evidence type="ECO:0000256" key="12">
    <source>
        <dbReference type="ARBA" id="ARBA00023027"/>
    </source>
</evidence>
<dbReference type="Pfam" id="PF01262">
    <property type="entry name" value="AlaDh_PNT_C"/>
    <property type="match status" value="1"/>
</dbReference>
<dbReference type="GO" id="GO:0008750">
    <property type="term" value="F:proton-translocating NAD(P)+ transhydrogenase activity"/>
    <property type="evidence" value="ECO:0007669"/>
    <property type="project" value="UniProtKB-EC"/>
</dbReference>
<keyword evidence="6" id="KW-0997">Cell inner membrane</keyword>
<name>A0A158E7B4_9BURK</name>
<evidence type="ECO:0000256" key="10">
    <source>
        <dbReference type="ARBA" id="ARBA00022967"/>
    </source>
</evidence>
<dbReference type="GO" id="GO:0050661">
    <property type="term" value="F:NADP binding"/>
    <property type="evidence" value="ECO:0007669"/>
    <property type="project" value="TreeGrafter"/>
</dbReference>
<evidence type="ECO:0000313" key="22">
    <source>
        <dbReference type="EMBL" id="SAL01847.1"/>
    </source>
</evidence>
<proteinExistence type="inferred from homology"/>
<evidence type="ECO:0000256" key="6">
    <source>
        <dbReference type="ARBA" id="ARBA00022519"/>
    </source>
</evidence>
<sequence>MFVLLRQQELKHRPEFLAIAITSIDNMTFLIGIPQETATGERRVASVPEVVEKLIKLGLSVAVQSGAGAGANFGDDDYRAAGAEVVASAAELWARSDIVFKVRAPSSEEVALMREGSTLIGFVWPAQNPELMQQLAAKRATVLAIDSLPRTLSRAQKMDALTSMAGISGYRAVIEAAHAFGRFLNGQVTAAGKVPPAKVFIAGAGVAGLAAIGTAASLGAIVRANDTRAEVADQVKSLGGEFVKVDYDEEGSGGGGYAKVMSEGFQQAQRAMYAQQARDADIIITTALIPGKPAPKLITAEMVQSMMPGSVIVDMAAEQGGNCELTVPGEAVVRHGVTIVGYTDLASRLARQSSTLYGNNLLRVVEELCKTKDGTINVDFDDDAIRGLTVIKEGNITWPPPPIKQPAVAPKPQSAAPAVAAPKKSNGHGQSEPMSARSLAVVFGIGALAFLLVGLFAPATFLSHFTVFVLACFIGYMVIWNVTPSLHTPLMSVTNAISSIIAIGALVQIAPPLGELTAGAGDRPSGLILGLAVGALALTAVNMFGGFAVTRRMLAMFRK</sequence>